<dbReference type="GO" id="GO:0015979">
    <property type="term" value="P:photosynthesis"/>
    <property type="evidence" value="ECO:0007669"/>
    <property type="project" value="UniProtKB-KW"/>
</dbReference>
<dbReference type="PANTHER" id="PTHR35325:SF1">
    <property type="entry name" value="PHOTOSYSTEM II REACTION CENTER PROTEIN K"/>
    <property type="match status" value="1"/>
</dbReference>
<keyword evidence="3" id="KW-0602">Photosynthesis</keyword>
<evidence type="ECO:0000256" key="1">
    <source>
        <dbReference type="ARBA" id="ARBA00004167"/>
    </source>
</evidence>
<keyword evidence="2" id="KW-0674">Reaction center</keyword>
<evidence type="ECO:0000256" key="3">
    <source>
        <dbReference type="ARBA" id="ARBA00022531"/>
    </source>
</evidence>
<evidence type="ECO:0000313" key="10">
    <source>
        <dbReference type="EMBL" id="AGI04056.1"/>
    </source>
</evidence>
<keyword evidence="10" id="KW-0150">Chloroplast</keyword>
<protein>
    <submittedName>
        <fullName evidence="10">Photosystem II protein K</fullName>
        <ecNumber evidence="10">1.10.3.9</ecNumber>
    </submittedName>
</protein>
<proteinExistence type="evidence at transcript level"/>
<dbReference type="EC" id="1.10.3.9" evidence="10"/>
<evidence type="ECO:0000256" key="6">
    <source>
        <dbReference type="ARBA" id="ARBA00023078"/>
    </source>
</evidence>
<dbReference type="AlphaFoldDB" id="A0A0A6ZDM1"/>
<evidence type="ECO:0000256" key="9">
    <source>
        <dbReference type="SAM" id="Phobius"/>
    </source>
</evidence>
<evidence type="ECO:0000256" key="4">
    <source>
        <dbReference type="ARBA" id="ARBA00022692"/>
    </source>
</evidence>
<keyword evidence="6" id="KW-0793">Thylakoid</keyword>
<name>A0A0A6ZDM1_9ALVE</name>
<dbReference type="GO" id="GO:0009539">
    <property type="term" value="C:photosystem II reaction center"/>
    <property type="evidence" value="ECO:0007669"/>
    <property type="project" value="InterPro"/>
</dbReference>
<comment type="subcellular location">
    <subcellularLocation>
        <location evidence="1">Membrane</location>
        <topology evidence="1">Single-pass membrane protein</topology>
    </subcellularLocation>
</comment>
<feature type="transmembrane region" description="Helical" evidence="9">
    <location>
        <begin position="20"/>
        <end position="40"/>
    </location>
</feature>
<keyword evidence="5 9" id="KW-1133">Transmembrane helix</keyword>
<keyword evidence="4 9" id="KW-0812">Transmembrane</keyword>
<geneLocation type="chloroplast" evidence="10"/>
<keyword evidence="8" id="KW-0604">Photosystem II</keyword>
<dbReference type="InterPro" id="IPR037270">
    <property type="entry name" value="PSII_PsbK_sf"/>
</dbReference>
<sequence>MNSSLFEVLCKLPETYQFMAPVIDVLPAVPVLFLLLAFLWQAAFSFR</sequence>
<keyword evidence="7 9" id="KW-0472">Membrane</keyword>
<dbReference type="GO" id="GO:0005737">
    <property type="term" value="C:cytoplasm"/>
    <property type="evidence" value="ECO:0007669"/>
    <property type="project" value="UniProtKB-ARBA"/>
</dbReference>
<reference evidence="10" key="1">
    <citation type="submission" date="2013-01" db="EMBL/GenBank/DDBJ databases">
        <title>A chloroplast transcript processing pathway is involved in the specific activation of photosynthesis gene expression in algal relatives of malaria parasites.</title>
        <authorList>
            <person name="Dorrell R.G."/>
            <person name="Drew J."/>
            <person name="Nisbet R.E.R."/>
            <person name="Howe C.J."/>
        </authorList>
    </citation>
    <scope>NUCLEOTIDE SEQUENCE</scope>
</reference>
<organism evidence="10">
    <name type="scientific">Vitrella brassicaformis</name>
    <dbReference type="NCBI Taxonomy" id="1169539"/>
    <lineage>
        <taxon>Eukaryota</taxon>
        <taxon>Sar</taxon>
        <taxon>Alveolata</taxon>
        <taxon>Colpodellida</taxon>
        <taxon>Vitrellaceae</taxon>
        <taxon>Vitrella</taxon>
    </lineage>
</organism>
<dbReference type="GO" id="GO:0016491">
    <property type="term" value="F:oxidoreductase activity"/>
    <property type="evidence" value="ECO:0007669"/>
    <property type="project" value="UniProtKB-KW"/>
</dbReference>
<evidence type="ECO:0000256" key="7">
    <source>
        <dbReference type="ARBA" id="ARBA00023136"/>
    </source>
</evidence>
<dbReference type="Pfam" id="PF02533">
    <property type="entry name" value="PsbK"/>
    <property type="match status" value="1"/>
</dbReference>
<dbReference type="PANTHER" id="PTHR35325">
    <property type="match status" value="1"/>
</dbReference>
<dbReference type="InterPro" id="IPR003687">
    <property type="entry name" value="PSII_PsbK"/>
</dbReference>
<dbReference type="NCBIfam" id="NF002715">
    <property type="entry name" value="PRK02553.1"/>
    <property type="match status" value="1"/>
</dbReference>
<gene>
    <name evidence="10" type="primary">psbK</name>
</gene>
<keyword evidence="10" id="KW-0934">Plastid</keyword>
<evidence type="ECO:0000256" key="8">
    <source>
        <dbReference type="ARBA" id="ARBA00023276"/>
    </source>
</evidence>
<dbReference type="SUPFAM" id="SSF161037">
    <property type="entry name" value="Photosystem II reaction center protein K, PsbK"/>
    <property type="match status" value="1"/>
</dbReference>
<keyword evidence="10" id="KW-0560">Oxidoreductase</keyword>
<dbReference type="EMBL" id="KC462173">
    <property type="protein sequence ID" value="AGI04056.1"/>
    <property type="molecule type" value="mRNA"/>
</dbReference>
<evidence type="ECO:0000256" key="5">
    <source>
        <dbReference type="ARBA" id="ARBA00022989"/>
    </source>
</evidence>
<accession>A0A0A6ZDM1</accession>
<evidence type="ECO:0000256" key="2">
    <source>
        <dbReference type="ARBA" id="ARBA00022469"/>
    </source>
</evidence>